<keyword evidence="3" id="KW-1185">Reference proteome</keyword>
<organism evidence="2 3">
    <name type="scientific">Discostella pseudostelligera</name>
    <dbReference type="NCBI Taxonomy" id="259834"/>
    <lineage>
        <taxon>Eukaryota</taxon>
        <taxon>Sar</taxon>
        <taxon>Stramenopiles</taxon>
        <taxon>Ochrophyta</taxon>
        <taxon>Bacillariophyta</taxon>
        <taxon>Coscinodiscophyceae</taxon>
        <taxon>Thalassiosirophycidae</taxon>
        <taxon>Stephanodiscales</taxon>
        <taxon>Stephanodiscaceae</taxon>
        <taxon>Discostella</taxon>
    </lineage>
</organism>
<comment type="caution">
    <text evidence="2">The sequence shown here is derived from an EMBL/GenBank/DDBJ whole genome shotgun (WGS) entry which is preliminary data.</text>
</comment>
<evidence type="ECO:0000313" key="3">
    <source>
        <dbReference type="Proteomes" id="UP001530293"/>
    </source>
</evidence>
<proteinExistence type="predicted"/>
<feature type="chain" id="PRO_5044806325" evidence="1">
    <location>
        <begin position="22"/>
        <end position="156"/>
    </location>
</feature>
<keyword evidence="1" id="KW-0732">Signal</keyword>
<protein>
    <submittedName>
        <fullName evidence="2">Uncharacterized protein</fullName>
    </submittedName>
</protein>
<sequence length="156" mass="16655">MHSSACLLSSTLLLLATGTGAQEPVDGYSLLGRGSCQDGRGQMYSYLQRTTEFPNAETCGKQECDRFLNMQSYRGFEYSASHRCTCLFDYEKVPPVPNNSTQPTYVTDTDGGNGVVAGLTGTPGAYCYRNSGDMVGGATGFYTATILAGVIGYALF</sequence>
<evidence type="ECO:0000313" key="2">
    <source>
        <dbReference type="EMBL" id="KAL3762877.1"/>
    </source>
</evidence>
<name>A0ABD3ML14_9STRA</name>
<dbReference type="AlphaFoldDB" id="A0ABD3ML14"/>
<gene>
    <name evidence="2" type="ORF">ACHAWU_001024</name>
</gene>
<feature type="signal peptide" evidence="1">
    <location>
        <begin position="1"/>
        <end position="21"/>
    </location>
</feature>
<reference evidence="2 3" key="1">
    <citation type="submission" date="2024-10" db="EMBL/GenBank/DDBJ databases">
        <title>Updated reference genomes for cyclostephanoid diatoms.</title>
        <authorList>
            <person name="Roberts W.R."/>
            <person name="Alverson A.J."/>
        </authorList>
    </citation>
    <scope>NUCLEOTIDE SEQUENCE [LARGE SCALE GENOMIC DNA]</scope>
    <source>
        <strain evidence="2 3">AJA232-27</strain>
    </source>
</reference>
<dbReference type="EMBL" id="JALLBG020000130">
    <property type="protein sequence ID" value="KAL3762877.1"/>
    <property type="molecule type" value="Genomic_DNA"/>
</dbReference>
<evidence type="ECO:0000256" key="1">
    <source>
        <dbReference type="SAM" id="SignalP"/>
    </source>
</evidence>
<dbReference type="Proteomes" id="UP001530293">
    <property type="component" value="Unassembled WGS sequence"/>
</dbReference>
<accession>A0ABD3ML14</accession>